<dbReference type="OrthoDB" id="7933832at2"/>
<dbReference type="InterPro" id="IPR035965">
    <property type="entry name" value="PAS-like_dom_sf"/>
</dbReference>
<dbReference type="InterPro" id="IPR003594">
    <property type="entry name" value="HATPase_dom"/>
</dbReference>
<dbReference type="PROSITE" id="PS50109">
    <property type="entry name" value="HIS_KIN"/>
    <property type="match status" value="1"/>
</dbReference>
<keyword evidence="8" id="KW-1185">Reference proteome</keyword>
<dbReference type="RefSeq" id="WP_097063959.1">
    <property type="nucleotide sequence ID" value="NZ_OBMI01000002.1"/>
</dbReference>
<dbReference type="Proteomes" id="UP000219494">
    <property type="component" value="Unassembled WGS sequence"/>
</dbReference>
<sequence length="451" mass="47640">MNAPEIGLQPAVGRTDARGRLVHAEPRLLELVERAGGGLGSAVPVPELAGLERLARRLGIAITRAVVVADEEDDWDLSVTAAPDGDGVVLTVAGWNLRASWRGPDDRAGSADFHRTEGDWWWETDAALRFTHLSVTAGQRHGFDAAALLGQPLVRLFRLAGEDDLPILGTMAARLRFDGQVAELRGTGRRVQLSAEPLRDDRGGFAGFRGSATLIAEQTTAARDAALSHGLGEQLDRSLRRPLERIIAHASSMSAAIDGPLAPSYSSYADDIATAGRHLLGLVDDLVDLEAVEQPDFAVATETIDLADIARRAAGLLGVRAADADVRIERPGFDETLPAIGEFRRALQVLVNLIGNAVRYSPAGGVVWVRATRDGGRACVIVADQGKGIVAGDQELIFAKFGRVDPAEAGGSGLGLYISRRLARAMGGDLTVDSAPGEGARFIFTLPVAGG</sequence>
<organism evidence="7 8">
    <name type="scientific">Sphingomonas guangdongensis</name>
    <dbReference type="NCBI Taxonomy" id="1141890"/>
    <lineage>
        <taxon>Bacteria</taxon>
        <taxon>Pseudomonadati</taxon>
        <taxon>Pseudomonadota</taxon>
        <taxon>Alphaproteobacteria</taxon>
        <taxon>Sphingomonadales</taxon>
        <taxon>Sphingomonadaceae</taxon>
        <taxon>Sphingomonas</taxon>
    </lineage>
</organism>
<comment type="catalytic activity">
    <reaction evidence="1">
        <text>ATP + protein L-histidine = ADP + protein N-phospho-L-histidine.</text>
        <dbReference type="EC" id="2.7.13.3"/>
    </reaction>
</comment>
<dbReference type="PRINTS" id="PR00344">
    <property type="entry name" value="BCTRLSENSOR"/>
</dbReference>
<proteinExistence type="predicted"/>
<dbReference type="SUPFAM" id="SSF55874">
    <property type="entry name" value="ATPase domain of HSP90 chaperone/DNA topoisomerase II/histidine kinase"/>
    <property type="match status" value="1"/>
</dbReference>
<dbReference type="AlphaFoldDB" id="A0A285QYU2"/>
<dbReference type="InterPro" id="IPR004358">
    <property type="entry name" value="Sig_transdc_His_kin-like_C"/>
</dbReference>
<evidence type="ECO:0000256" key="3">
    <source>
        <dbReference type="ARBA" id="ARBA00022679"/>
    </source>
</evidence>
<dbReference type="EC" id="2.7.13.3" evidence="2"/>
<dbReference type="GO" id="GO:0000160">
    <property type="term" value="P:phosphorelay signal transduction system"/>
    <property type="evidence" value="ECO:0007669"/>
    <property type="project" value="UniProtKB-KW"/>
</dbReference>
<dbReference type="PANTHER" id="PTHR43711:SF1">
    <property type="entry name" value="HISTIDINE KINASE 1"/>
    <property type="match status" value="1"/>
</dbReference>
<dbReference type="GO" id="GO:0004673">
    <property type="term" value="F:protein histidine kinase activity"/>
    <property type="evidence" value="ECO:0007669"/>
    <property type="project" value="UniProtKB-EC"/>
</dbReference>
<evidence type="ECO:0000256" key="2">
    <source>
        <dbReference type="ARBA" id="ARBA00012438"/>
    </source>
</evidence>
<keyword evidence="5" id="KW-0902">Two-component regulatory system</keyword>
<evidence type="ECO:0000256" key="1">
    <source>
        <dbReference type="ARBA" id="ARBA00000085"/>
    </source>
</evidence>
<dbReference type="InterPro" id="IPR050736">
    <property type="entry name" value="Sensor_HK_Regulatory"/>
</dbReference>
<reference evidence="7 8" key="1">
    <citation type="submission" date="2017-07" db="EMBL/GenBank/DDBJ databases">
        <authorList>
            <person name="Sun Z.S."/>
            <person name="Albrecht U."/>
            <person name="Echele G."/>
            <person name="Lee C.C."/>
        </authorList>
    </citation>
    <scope>NUCLEOTIDE SEQUENCE [LARGE SCALE GENOMIC DNA]</scope>
    <source>
        <strain evidence="7 8">CGMCC 1.12672</strain>
    </source>
</reference>
<dbReference type="EMBL" id="OBMI01000002">
    <property type="protein sequence ID" value="SOB87011.1"/>
    <property type="molecule type" value="Genomic_DNA"/>
</dbReference>
<evidence type="ECO:0000313" key="8">
    <source>
        <dbReference type="Proteomes" id="UP000219494"/>
    </source>
</evidence>
<evidence type="ECO:0000256" key="5">
    <source>
        <dbReference type="ARBA" id="ARBA00023012"/>
    </source>
</evidence>
<name>A0A285QYU2_9SPHN</name>
<dbReference type="PANTHER" id="PTHR43711">
    <property type="entry name" value="TWO-COMPONENT HISTIDINE KINASE"/>
    <property type="match status" value="1"/>
</dbReference>
<dbReference type="InterPro" id="IPR036890">
    <property type="entry name" value="HATPase_C_sf"/>
</dbReference>
<protein>
    <recommendedName>
        <fullName evidence="2">histidine kinase</fullName>
        <ecNumber evidence="2">2.7.13.3</ecNumber>
    </recommendedName>
</protein>
<feature type="domain" description="Histidine kinase" evidence="6">
    <location>
        <begin position="234"/>
        <end position="450"/>
    </location>
</feature>
<dbReference type="SUPFAM" id="SSF55785">
    <property type="entry name" value="PYP-like sensor domain (PAS domain)"/>
    <property type="match status" value="1"/>
</dbReference>
<dbReference type="SMART" id="SM00387">
    <property type="entry name" value="HATPase_c"/>
    <property type="match status" value="1"/>
</dbReference>
<evidence type="ECO:0000256" key="4">
    <source>
        <dbReference type="ARBA" id="ARBA00022777"/>
    </source>
</evidence>
<keyword evidence="4 7" id="KW-0418">Kinase</keyword>
<dbReference type="InterPro" id="IPR005467">
    <property type="entry name" value="His_kinase_dom"/>
</dbReference>
<evidence type="ECO:0000313" key="7">
    <source>
        <dbReference type="EMBL" id="SOB87011.1"/>
    </source>
</evidence>
<keyword evidence="3" id="KW-0808">Transferase</keyword>
<dbReference type="Gene3D" id="3.30.565.10">
    <property type="entry name" value="Histidine kinase-like ATPase, C-terminal domain"/>
    <property type="match status" value="1"/>
</dbReference>
<gene>
    <name evidence="7" type="ORF">SAMN06297144_2131</name>
</gene>
<evidence type="ECO:0000259" key="6">
    <source>
        <dbReference type="PROSITE" id="PS50109"/>
    </source>
</evidence>
<accession>A0A285QYU2</accession>
<dbReference type="Pfam" id="PF02518">
    <property type="entry name" value="HATPase_c"/>
    <property type="match status" value="1"/>
</dbReference>
<dbReference type="Gene3D" id="1.10.287.130">
    <property type="match status" value="1"/>
</dbReference>